<reference evidence="2 3" key="1">
    <citation type="submission" date="2019-09" db="EMBL/GenBank/DDBJ databases">
        <authorList>
            <person name="Depoorter E."/>
        </authorList>
    </citation>
    <scope>NUCLEOTIDE SEQUENCE [LARGE SCALE GENOMIC DNA]</scope>
    <source>
        <strain evidence="2">LMG 20980</strain>
    </source>
</reference>
<dbReference type="Proteomes" id="UP000494201">
    <property type="component" value="Unassembled WGS sequence"/>
</dbReference>
<evidence type="ECO:0000313" key="4">
    <source>
        <dbReference type="Proteomes" id="UP000755577"/>
    </source>
</evidence>
<evidence type="ECO:0000313" key="2">
    <source>
        <dbReference type="EMBL" id="VVU51683.1"/>
    </source>
</evidence>
<accession>A0A6P2GD74</accession>
<reference evidence="1 4" key="2">
    <citation type="submission" date="2021-02" db="EMBL/GenBank/DDBJ databases">
        <title>Draft genome of the type strains Burkholderia anthina DSM16086.</title>
        <authorList>
            <person name="Hertel R."/>
            <person name="Meissner J."/>
            <person name="Poehlein A."/>
            <person name="Daniel R."/>
            <person name="Commichau F.M."/>
        </authorList>
    </citation>
    <scope>NUCLEOTIDE SEQUENCE [LARGE SCALE GENOMIC DNA]</scope>
    <source>
        <strain evidence="1 4">DSM 16086</strain>
    </source>
</reference>
<protein>
    <submittedName>
        <fullName evidence="2">Uncharacterized protein</fullName>
    </submittedName>
</protein>
<dbReference type="EMBL" id="CABVLY010000018">
    <property type="protein sequence ID" value="VVU51683.1"/>
    <property type="molecule type" value="Genomic_DNA"/>
</dbReference>
<keyword evidence="4" id="KW-1185">Reference proteome</keyword>
<organism evidence="2 3">
    <name type="scientific">Burkholderia anthina</name>
    <dbReference type="NCBI Taxonomy" id="179879"/>
    <lineage>
        <taxon>Bacteria</taxon>
        <taxon>Pseudomonadati</taxon>
        <taxon>Pseudomonadota</taxon>
        <taxon>Betaproteobacteria</taxon>
        <taxon>Burkholderiales</taxon>
        <taxon>Burkholderiaceae</taxon>
        <taxon>Burkholderia</taxon>
        <taxon>Burkholderia cepacia complex</taxon>
    </lineage>
</organism>
<dbReference type="RefSeq" id="WP_172441850.1">
    <property type="nucleotide sequence ID" value="NZ_CABVLY010000018.1"/>
</dbReference>
<sequence length="58" mass="6517">MVKALIYTHGAARHSGRPNPADACLAQHRRQSADTVFGLWRNRALDGLAYQQALRAEW</sequence>
<dbReference type="AlphaFoldDB" id="A0A6P2GD74"/>
<dbReference type="EMBL" id="JAFCIQ010000017">
    <property type="protein sequence ID" value="MBM2769120.1"/>
    <property type="molecule type" value="Genomic_DNA"/>
</dbReference>
<gene>
    <name evidence="2" type="ORF">BAN20980_04405</name>
    <name evidence="1" type="ORF">JQK92_22150</name>
</gene>
<dbReference type="GeneID" id="56502466"/>
<name>A0A6P2GD74_9BURK</name>
<proteinExistence type="predicted"/>
<evidence type="ECO:0000313" key="3">
    <source>
        <dbReference type="Proteomes" id="UP000494201"/>
    </source>
</evidence>
<dbReference type="Proteomes" id="UP000755577">
    <property type="component" value="Unassembled WGS sequence"/>
</dbReference>
<evidence type="ECO:0000313" key="1">
    <source>
        <dbReference type="EMBL" id="MBM2769120.1"/>
    </source>
</evidence>